<accession>A0AA40F844</accession>
<comment type="caution">
    <text evidence="2">The sequence shown here is derived from an EMBL/GenBank/DDBJ whole genome shotgun (WGS) entry which is preliminary data.</text>
</comment>
<organism evidence="2 3">
    <name type="scientific">Schizothecium vesticola</name>
    <dbReference type="NCBI Taxonomy" id="314040"/>
    <lineage>
        <taxon>Eukaryota</taxon>
        <taxon>Fungi</taxon>
        <taxon>Dikarya</taxon>
        <taxon>Ascomycota</taxon>
        <taxon>Pezizomycotina</taxon>
        <taxon>Sordariomycetes</taxon>
        <taxon>Sordariomycetidae</taxon>
        <taxon>Sordariales</taxon>
        <taxon>Schizotheciaceae</taxon>
        <taxon>Schizothecium</taxon>
    </lineage>
</organism>
<evidence type="ECO:0000313" key="3">
    <source>
        <dbReference type="Proteomes" id="UP001172155"/>
    </source>
</evidence>
<dbReference type="AlphaFoldDB" id="A0AA40F844"/>
<proteinExistence type="predicted"/>
<evidence type="ECO:0000256" key="1">
    <source>
        <dbReference type="SAM" id="MobiDB-lite"/>
    </source>
</evidence>
<protein>
    <submittedName>
        <fullName evidence="2">Uncharacterized protein</fullName>
    </submittedName>
</protein>
<feature type="region of interest" description="Disordered" evidence="1">
    <location>
        <begin position="1"/>
        <end position="20"/>
    </location>
</feature>
<dbReference type="Proteomes" id="UP001172155">
    <property type="component" value="Unassembled WGS sequence"/>
</dbReference>
<reference evidence="2" key="1">
    <citation type="submission" date="2023-06" db="EMBL/GenBank/DDBJ databases">
        <title>Genome-scale phylogeny and comparative genomics of the fungal order Sordariales.</title>
        <authorList>
            <consortium name="Lawrence Berkeley National Laboratory"/>
            <person name="Hensen N."/>
            <person name="Bonometti L."/>
            <person name="Westerberg I."/>
            <person name="Brannstrom I.O."/>
            <person name="Guillou S."/>
            <person name="Cros-Aarteil S."/>
            <person name="Calhoun S."/>
            <person name="Haridas S."/>
            <person name="Kuo A."/>
            <person name="Mondo S."/>
            <person name="Pangilinan J."/>
            <person name="Riley R."/>
            <person name="LaButti K."/>
            <person name="Andreopoulos B."/>
            <person name="Lipzen A."/>
            <person name="Chen C."/>
            <person name="Yanf M."/>
            <person name="Daum C."/>
            <person name="Ng V."/>
            <person name="Clum A."/>
            <person name="Steindorff A."/>
            <person name="Ohm R."/>
            <person name="Martin F."/>
            <person name="Silar P."/>
            <person name="Natvig D."/>
            <person name="Lalanne C."/>
            <person name="Gautier V."/>
            <person name="Ament-velasquez S.L."/>
            <person name="Kruys A."/>
            <person name="Hutchinson M.I."/>
            <person name="Powell A.J."/>
            <person name="Barry K."/>
            <person name="Miller A.N."/>
            <person name="Grigoriev I.V."/>
            <person name="Debuchy R."/>
            <person name="Gladieux P."/>
            <person name="Thoren M.H."/>
            <person name="Johannesson H."/>
        </authorList>
    </citation>
    <scope>NUCLEOTIDE SEQUENCE</scope>
    <source>
        <strain evidence="2">SMH3187-1</strain>
    </source>
</reference>
<dbReference type="EMBL" id="JAUKUD010000001">
    <property type="protein sequence ID" value="KAK0752959.1"/>
    <property type="molecule type" value="Genomic_DNA"/>
</dbReference>
<sequence>MGQIAVVRDGQGGPLGPRHMGRDGRFEGLMQRIINTEALKTFFVCVVCWAEKRPGRTENGFVCALEGETYVGDVIAVLDGTSQTFVLREAGNGEYRIVSHAYAHAIS</sequence>
<keyword evidence="3" id="KW-1185">Reference proteome</keyword>
<evidence type="ECO:0000313" key="2">
    <source>
        <dbReference type="EMBL" id="KAK0752959.1"/>
    </source>
</evidence>
<gene>
    <name evidence="2" type="ORF">B0T18DRAFT_395700</name>
</gene>
<name>A0AA40F844_9PEZI</name>